<comment type="caution">
    <text evidence="2">The sequence shown here is derived from an EMBL/GenBank/DDBJ whole genome shotgun (WGS) entry which is preliminary data.</text>
</comment>
<dbReference type="EMBL" id="QPKB01000011">
    <property type="protein sequence ID" value="RWR94636.1"/>
    <property type="molecule type" value="Genomic_DNA"/>
</dbReference>
<dbReference type="OrthoDB" id="1915303at2759"/>
<keyword evidence="3" id="KW-1185">Reference proteome</keyword>
<evidence type="ECO:0000313" key="3">
    <source>
        <dbReference type="Proteomes" id="UP000283530"/>
    </source>
</evidence>
<accession>A0A443PV39</accession>
<dbReference type="Proteomes" id="UP000283530">
    <property type="component" value="Unassembled WGS sequence"/>
</dbReference>
<evidence type="ECO:0000313" key="2">
    <source>
        <dbReference type="EMBL" id="RWR94636.1"/>
    </source>
</evidence>
<keyword evidence="1" id="KW-0812">Transmembrane</keyword>
<dbReference type="PANTHER" id="PTHR35307:SF3">
    <property type="entry name" value="DUF4220 DOMAIN-CONTAINING PROTEIN"/>
    <property type="match status" value="1"/>
</dbReference>
<proteinExistence type="predicted"/>
<keyword evidence="1" id="KW-1133">Transmembrane helix</keyword>
<dbReference type="PANTHER" id="PTHR35307">
    <property type="entry name" value="PROTEIN, PUTATIVE-RELATED"/>
    <property type="match status" value="1"/>
</dbReference>
<gene>
    <name evidence="2" type="ORF">CKAN_02393800</name>
</gene>
<reference evidence="2 3" key="1">
    <citation type="journal article" date="2019" name="Nat. Plants">
        <title>Stout camphor tree genome fills gaps in understanding of flowering plant genome evolution.</title>
        <authorList>
            <person name="Chaw S.M."/>
            <person name="Liu Y.C."/>
            <person name="Wu Y.W."/>
            <person name="Wang H.Y."/>
            <person name="Lin C.I."/>
            <person name="Wu C.S."/>
            <person name="Ke H.M."/>
            <person name="Chang L.Y."/>
            <person name="Hsu C.Y."/>
            <person name="Yang H.T."/>
            <person name="Sudianto E."/>
            <person name="Hsu M.H."/>
            <person name="Wu K.P."/>
            <person name="Wang L.N."/>
            <person name="Leebens-Mack J.H."/>
            <person name="Tsai I.J."/>
        </authorList>
    </citation>
    <scope>NUCLEOTIDE SEQUENCE [LARGE SCALE GENOMIC DNA]</scope>
    <source>
        <strain evidence="3">cv. Chaw 1501</strain>
        <tissue evidence="2">Young leaves</tissue>
    </source>
</reference>
<name>A0A443PV39_9MAGN</name>
<evidence type="ECO:0000256" key="1">
    <source>
        <dbReference type="SAM" id="Phobius"/>
    </source>
</evidence>
<keyword evidence="1" id="KW-0472">Membrane</keyword>
<protein>
    <submittedName>
        <fullName evidence="2">Uncharacterized protein</fullName>
    </submittedName>
</protein>
<feature type="transmembrane region" description="Helical" evidence="1">
    <location>
        <begin position="50"/>
        <end position="70"/>
    </location>
</feature>
<dbReference type="AlphaFoldDB" id="A0A443PV39"/>
<organism evidence="2 3">
    <name type="scientific">Cinnamomum micranthum f. kanehirae</name>
    <dbReference type="NCBI Taxonomy" id="337451"/>
    <lineage>
        <taxon>Eukaryota</taxon>
        <taxon>Viridiplantae</taxon>
        <taxon>Streptophyta</taxon>
        <taxon>Embryophyta</taxon>
        <taxon>Tracheophyta</taxon>
        <taxon>Spermatophyta</taxon>
        <taxon>Magnoliopsida</taxon>
        <taxon>Magnoliidae</taxon>
        <taxon>Laurales</taxon>
        <taxon>Lauraceae</taxon>
        <taxon>Cinnamomum</taxon>
    </lineage>
</organism>
<sequence>MSSPSSTELSAIWAIDKRRFLDIEEIILSRRRKDMGCVDSSKFSEPLPWIGLYIAAASLLCSLLMGLDTFNSFRRRKL</sequence>